<protein>
    <submittedName>
        <fullName evidence="1">Uncharacterized protein</fullName>
    </submittedName>
</protein>
<organism evidence="1 2">
    <name type="scientific">Stephania yunnanensis</name>
    <dbReference type="NCBI Taxonomy" id="152371"/>
    <lineage>
        <taxon>Eukaryota</taxon>
        <taxon>Viridiplantae</taxon>
        <taxon>Streptophyta</taxon>
        <taxon>Embryophyta</taxon>
        <taxon>Tracheophyta</taxon>
        <taxon>Spermatophyta</taxon>
        <taxon>Magnoliopsida</taxon>
        <taxon>Ranunculales</taxon>
        <taxon>Menispermaceae</taxon>
        <taxon>Menispermoideae</taxon>
        <taxon>Cissampelideae</taxon>
        <taxon>Stephania</taxon>
    </lineage>
</organism>
<evidence type="ECO:0000313" key="1">
    <source>
        <dbReference type="EMBL" id="KAK9142170.1"/>
    </source>
</evidence>
<dbReference type="AlphaFoldDB" id="A0AAP0K003"/>
<gene>
    <name evidence="1" type="ORF">Syun_011570</name>
</gene>
<reference evidence="1 2" key="1">
    <citation type="submission" date="2024-01" db="EMBL/GenBank/DDBJ databases">
        <title>Genome assemblies of Stephania.</title>
        <authorList>
            <person name="Yang L."/>
        </authorList>
    </citation>
    <scope>NUCLEOTIDE SEQUENCE [LARGE SCALE GENOMIC DNA]</scope>
    <source>
        <strain evidence="1">YNDBR</strain>
        <tissue evidence="1">Leaf</tissue>
    </source>
</reference>
<evidence type="ECO:0000313" key="2">
    <source>
        <dbReference type="Proteomes" id="UP001420932"/>
    </source>
</evidence>
<name>A0AAP0K003_9MAGN</name>
<dbReference type="Proteomes" id="UP001420932">
    <property type="component" value="Unassembled WGS sequence"/>
</dbReference>
<keyword evidence="2" id="KW-1185">Reference proteome</keyword>
<comment type="caution">
    <text evidence="1">The sequence shown here is derived from an EMBL/GenBank/DDBJ whole genome shotgun (WGS) entry which is preliminary data.</text>
</comment>
<accession>A0AAP0K003</accession>
<sequence>MALDLSSLCTSGLQFARDRAPCCFLSTSLITSVVELLNSLTLASEAEGVSKARRRAGEMCTGKRREN</sequence>
<dbReference type="EMBL" id="JBBNAF010000005">
    <property type="protein sequence ID" value="KAK9142170.1"/>
    <property type="molecule type" value="Genomic_DNA"/>
</dbReference>
<proteinExistence type="predicted"/>